<comment type="caution">
    <text evidence="2">The sequence shown here is derived from an EMBL/GenBank/DDBJ whole genome shotgun (WGS) entry which is preliminary data.</text>
</comment>
<reference evidence="2 3" key="1">
    <citation type="journal article" date="2016" name="Nat. Commun.">
        <title>Extremotolerant tardigrade genome and improved radiotolerance of human cultured cells by tardigrade-unique protein.</title>
        <authorList>
            <person name="Hashimoto T."/>
            <person name="Horikawa D.D."/>
            <person name="Saito Y."/>
            <person name="Kuwahara H."/>
            <person name="Kozuka-Hata H."/>
            <person name="Shin-I T."/>
            <person name="Minakuchi Y."/>
            <person name="Ohishi K."/>
            <person name="Motoyama A."/>
            <person name="Aizu T."/>
            <person name="Enomoto A."/>
            <person name="Kondo K."/>
            <person name="Tanaka S."/>
            <person name="Hara Y."/>
            <person name="Koshikawa S."/>
            <person name="Sagara H."/>
            <person name="Miura T."/>
            <person name="Yokobori S."/>
            <person name="Miyagawa K."/>
            <person name="Suzuki Y."/>
            <person name="Kubo T."/>
            <person name="Oyama M."/>
            <person name="Kohara Y."/>
            <person name="Fujiyama A."/>
            <person name="Arakawa K."/>
            <person name="Katayama T."/>
            <person name="Toyoda A."/>
            <person name="Kunieda T."/>
        </authorList>
    </citation>
    <scope>NUCLEOTIDE SEQUENCE [LARGE SCALE GENOMIC DNA]</scope>
    <source>
        <strain evidence="2 3">YOKOZUNA-1</strain>
    </source>
</reference>
<accession>A0A1D1V4H9</accession>
<protein>
    <recommendedName>
        <fullName evidence="1">BTB domain-containing protein</fullName>
    </recommendedName>
</protein>
<name>A0A1D1V4H9_RAMVA</name>
<sequence length="362" mass="41265">MEATVIVSWQYEESNEVRNVLVPSFCSGEIIATGRGVHPFTLDKLKIGAYETIHSKLEQTVDEKTNARRLIGTLSFGSTFEGTVVEAEVQLPVGTPTTDLLPAMRKITRNAIDTLVRLKERRSEASTDEADTFKLRFRDTPFVTDRVTLEEHSQFFRCFFSSCFSFKEHDQGYMKSDFDPEVGEIIQTYLTTGRIEKVKLEENLKGFMRFVHGKQFLELVAIGEVMMAQSALDALTGKDMQGIVGILSLGAQLDLTMIVLLGNLLEQEYFSEQGEEEVGRKWELRQWPRDLERILGQRPVVQREEAHRYQLCEEGSNWTHSFSLSVLWQTTMFFPVLVAFSLLFSHAGRGLLEFFDGAVSRF</sequence>
<organism evidence="2 3">
    <name type="scientific">Ramazzottius varieornatus</name>
    <name type="common">Water bear</name>
    <name type="synonym">Tardigrade</name>
    <dbReference type="NCBI Taxonomy" id="947166"/>
    <lineage>
        <taxon>Eukaryota</taxon>
        <taxon>Metazoa</taxon>
        <taxon>Ecdysozoa</taxon>
        <taxon>Tardigrada</taxon>
        <taxon>Eutardigrada</taxon>
        <taxon>Parachela</taxon>
        <taxon>Hypsibioidea</taxon>
        <taxon>Ramazzottiidae</taxon>
        <taxon>Ramazzottius</taxon>
    </lineage>
</organism>
<dbReference type="Proteomes" id="UP000186922">
    <property type="component" value="Unassembled WGS sequence"/>
</dbReference>
<evidence type="ECO:0000259" key="1">
    <source>
        <dbReference type="PROSITE" id="PS50097"/>
    </source>
</evidence>
<evidence type="ECO:0000313" key="2">
    <source>
        <dbReference type="EMBL" id="GAU96659.1"/>
    </source>
</evidence>
<dbReference type="Gene3D" id="3.30.710.10">
    <property type="entry name" value="Potassium Channel Kv1.1, Chain A"/>
    <property type="match status" value="1"/>
</dbReference>
<feature type="domain" description="BTB" evidence="1">
    <location>
        <begin position="131"/>
        <end position="199"/>
    </location>
</feature>
<dbReference type="InterPro" id="IPR000210">
    <property type="entry name" value="BTB/POZ_dom"/>
</dbReference>
<dbReference type="EMBL" id="BDGG01000003">
    <property type="protein sequence ID" value="GAU96659.1"/>
    <property type="molecule type" value="Genomic_DNA"/>
</dbReference>
<dbReference type="PROSITE" id="PS50097">
    <property type="entry name" value="BTB"/>
    <property type="match status" value="1"/>
</dbReference>
<evidence type="ECO:0000313" key="3">
    <source>
        <dbReference type="Proteomes" id="UP000186922"/>
    </source>
</evidence>
<dbReference type="AlphaFoldDB" id="A0A1D1V4H9"/>
<keyword evidence="3" id="KW-1185">Reference proteome</keyword>
<proteinExistence type="predicted"/>
<gene>
    <name evidence="2" type="primary">RvY_08076-1</name>
    <name evidence="2" type="synonym">RvY_08076.1</name>
    <name evidence="2" type="ORF">RvY_08076</name>
</gene>
<dbReference type="InterPro" id="IPR011333">
    <property type="entry name" value="SKP1/BTB/POZ_sf"/>
</dbReference>